<dbReference type="Pfam" id="PF00583">
    <property type="entry name" value="Acetyltransf_1"/>
    <property type="match status" value="1"/>
</dbReference>
<organism evidence="2">
    <name type="scientific">uncultured Chloroflexia bacterium</name>
    <dbReference type="NCBI Taxonomy" id="1672391"/>
    <lineage>
        <taxon>Bacteria</taxon>
        <taxon>Bacillati</taxon>
        <taxon>Chloroflexota</taxon>
        <taxon>Chloroflexia</taxon>
        <taxon>environmental samples</taxon>
    </lineage>
</organism>
<proteinExistence type="predicted"/>
<dbReference type="EMBL" id="CADCTR010000573">
    <property type="protein sequence ID" value="CAA9249552.1"/>
    <property type="molecule type" value="Genomic_DNA"/>
</dbReference>
<dbReference type="InterPro" id="IPR000182">
    <property type="entry name" value="GNAT_dom"/>
</dbReference>
<dbReference type="GO" id="GO:0016747">
    <property type="term" value="F:acyltransferase activity, transferring groups other than amino-acyl groups"/>
    <property type="evidence" value="ECO:0007669"/>
    <property type="project" value="InterPro"/>
</dbReference>
<feature type="non-terminal residue" evidence="2">
    <location>
        <position position="1"/>
    </location>
</feature>
<accession>A0A6J4IE07</accession>
<dbReference type="CDD" id="cd04301">
    <property type="entry name" value="NAT_SF"/>
    <property type="match status" value="1"/>
</dbReference>
<feature type="domain" description="N-acetyltransferase" evidence="1">
    <location>
        <begin position="110"/>
        <end position="248"/>
    </location>
</feature>
<protein>
    <recommendedName>
        <fullName evidence="1">N-acetyltransferase domain-containing protein</fullName>
    </recommendedName>
</protein>
<evidence type="ECO:0000259" key="1">
    <source>
        <dbReference type="PROSITE" id="PS51186"/>
    </source>
</evidence>
<reference evidence="2" key="1">
    <citation type="submission" date="2020-02" db="EMBL/GenBank/DDBJ databases">
        <authorList>
            <person name="Meier V. D."/>
        </authorList>
    </citation>
    <scope>NUCLEOTIDE SEQUENCE</scope>
    <source>
        <strain evidence="2">AVDCRST_MAG93</strain>
    </source>
</reference>
<evidence type="ECO:0000313" key="2">
    <source>
        <dbReference type="EMBL" id="CAA9249552.1"/>
    </source>
</evidence>
<dbReference type="SUPFAM" id="SSF55729">
    <property type="entry name" value="Acyl-CoA N-acyltransferases (Nat)"/>
    <property type="match status" value="1"/>
</dbReference>
<dbReference type="AlphaFoldDB" id="A0A6J4IE07"/>
<name>A0A6J4IE07_9CHLR</name>
<sequence>TYFFGDDGPPLPHGVRARWRSAPSDPHGWHANMIGAIEGPAEMIGDVLDIAIRWFGHRGADTWVDADEWSAVFRDPELAERRGFVLNDDWDVMACWEHIAPAQTTAASLQDIRTRDEFLVAARIAEHAELHRNPTREDVERRMERYWREYNDWDSQFVLAWLDGHPVGTARLTDEQVPVLVGVATLPEARGRGVASMMTSVLSARALKSRDVCSLYVERDSQAAGIYRRIGYRPLFRTRAWVRRLEGA</sequence>
<dbReference type="Gene3D" id="3.40.630.30">
    <property type="match status" value="1"/>
</dbReference>
<gene>
    <name evidence="2" type="ORF">AVDCRST_MAG93-1688</name>
</gene>
<dbReference type="PROSITE" id="PS51186">
    <property type="entry name" value="GNAT"/>
    <property type="match status" value="1"/>
</dbReference>
<dbReference type="InterPro" id="IPR016181">
    <property type="entry name" value="Acyl_CoA_acyltransferase"/>
</dbReference>